<proteinExistence type="predicted"/>
<organism evidence="1 2">
    <name type="scientific">Lentilactobacillus farraginis DSM 18382 = JCM 14108</name>
    <dbReference type="NCBI Taxonomy" id="1423743"/>
    <lineage>
        <taxon>Bacteria</taxon>
        <taxon>Bacillati</taxon>
        <taxon>Bacillota</taxon>
        <taxon>Bacilli</taxon>
        <taxon>Lactobacillales</taxon>
        <taxon>Lactobacillaceae</taxon>
        <taxon>Lentilactobacillus</taxon>
    </lineage>
</organism>
<dbReference type="EMBL" id="BAKI01000013">
    <property type="protein sequence ID" value="GAF36573.1"/>
    <property type="molecule type" value="Genomic_DNA"/>
</dbReference>
<gene>
    <name evidence="1" type="ORF">JCM14108_1545</name>
</gene>
<dbReference type="Proteomes" id="UP000019488">
    <property type="component" value="Unassembled WGS sequence"/>
</dbReference>
<evidence type="ECO:0000313" key="2">
    <source>
        <dbReference type="Proteomes" id="UP000019488"/>
    </source>
</evidence>
<sequence length="86" mass="9963">MPAPFLPTKAIRLFSWMAKLTFENILMPLNLLVKSWACKIINDSATFLLSFYFITSQTFKSLTLKRLVDDFDWLAVKVLNDFNANI</sequence>
<dbReference type="STRING" id="1423743.FD41_GL001408"/>
<name>X0PAR1_9LACO</name>
<protein>
    <submittedName>
        <fullName evidence="1">Uncharacterized protein</fullName>
    </submittedName>
</protein>
<evidence type="ECO:0000313" key="1">
    <source>
        <dbReference type="EMBL" id="GAF36573.1"/>
    </source>
</evidence>
<comment type="caution">
    <text evidence="1">The sequence shown here is derived from an EMBL/GenBank/DDBJ whole genome shotgun (WGS) entry which is preliminary data.</text>
</comment>
<accession>X0PAR1</accession>
<reference evidence="1" key="1">
    <citation type="journal article" date="2014" name="Genome Announc.">
        <title>Draft Genome Sequences of Two Lactobacillus Strains, L. farraginis JCM 14108T and L. composti JCM 14202T, Isolated from Compost of Distilled Shochu Residue.</title>
        <authorList>
            <person name="Yuki M."/>
            <person name="Oshima K."/>
            <person name="Suda W."/>
            <person name="Kitahara M."/>
            <person name="Kitamura K."/>
            <person name="Iida T."/>
            <person name="Hattori M."/>
            <person name="Ohkuma M."/>
        </authorList>
    </citation>
    <scope>NUCLEOTIDE SEQUENCE [LARGE SCALE GENOMIC DNA]</scope>
    <source>
        <strain evidence="1">JCM 14108</strain>
    </source>
</reference>
<dbReference type="AlphaFoldDB" id="X0PAR1"/>